<organism evidence="11 12">
    <name type="scientific">Neiella holothuriorum</name>
    <dbReference type="NCBI Taxonomy" id="2870530"/>
    <lineage>
        <taxon>Bacteria</taxon>
        <taxon>Pseudomonadati</taxon>
        <taxon>Pseudomonadota</taxon>
        <taxon>Gammaproteobacteria</taxon>
        <taxon>Alteromonadales</taxon>
        <taxon>Echinimonadaceae</taxon>
        <taxon>Neiella</taxon>
    </lineage>
</organism>
<dbReference type="PANTHER" id="PTHR32507:SF8">
    <property type="entry name" value="CNH1P"/>
    <property type="match status" value="1"/>
</dbReference>
<dbReference type="Gene3D" id="1.20.1530.20">
    <property type="match status" value="1"/>
</dbReference>
<keyword evidence="12" id="KW-1185">Reference proteome</keyword>
<evidence type="ECO:0000256" key="3">
    <source>
        <dbReference type="ARBA" id="ARBA00022449"/>
    </source>
</evidence>
<keyword evidence="3" id="KW-0050">Antiport</keyword>
<keyword evidence="7" id="KW-0406">Ion transport</keyword>
<dbReference type="RefSeq" id="WP_220104787.1">
    <property type="nucleotide sequence ID" value="NZ_JAHZSS010000019.1"/>
</dbReference>
<dbReference type="PANTHER" id="PTHR32507">
    <property type="entry name" value="NA(+)/H(+) ANTIPORTER 1"/>
    <property type="match status" value="1"/>
</dbReference>
<feature type="transmembrane region" description="Helical" evidence="9">
    <location>
        <begin position="370"/>
        <end position="395"/>
    </location>
</feature>
<dbReference type="InterPro" id="IPR006153">
    <property type="entry name" value="Cation/H_exchanger_TM"/>
</dbReference>
<comment type="caution">
    <text evidence="11">The sequence shown here is derived from an EMBL/GenBank/DDBJ whole genome shotgun (WGS) entry which is preliminary data.</text>
</comment>
<dbReference type="EMBL" id="JAHZSS010000019">
    <property type="protein sequence ID" value="MBW8192161.1"/>
    <property type="molecule type" value="Genomic_DNA"/>
</dbReference>
<feature type="transmembrane region" description="Helical" evidence="9">
    <location>
        <begin position="194"/>
        <end position="212"/>
    </location>
</feature>
<dbReference type="Pfam" id="PF00999">
    <property type="entry name" value="Na_H_Exchanger"/>
    <property type="match status" value="1"/>
</dbReference>
<evidence type="ECO:0000256" key="1">
    <source>
        <dbReference type="ARBA" id="ARBA00004651"/>
    </source>
</evidence>
<feature type="transmembrane region" description="Helical" evidence="9">
    <location>
        <begin position="282"/>
        <end position="301"/>
    </location>
</feature>
<feature type="transmembrane region" description="Helical" evidence="9">
    <location>
        <begin position="339"/>
        <end position="358"/>
    </location>
</feature>
<evidence type="ECO:0000313" key="12">
    <source>
        <dbReference type="Proteomes" id="UP001166251"/>
    </source>
</evidence>
<evidence type="ECO:0000256" key="2">
    <source>
        <dbReference type="ARBA" id="ARBA00022448"/>
    </source>
</evidence>
<evidence type="ECO:0000256" key="9">
    <source>
        <dbReference type="SAM" id="Phobius"/>
    </source>
</evidence>
<evidence type="ECO:0000256" key="4">
    <source>
        <dbReference type="ARBA" id="ARBA00022475"/>
    </source>
</evidence>
<protein>
    <submittedName>
        <fullName evidence="11">Cation:proton antiporter</fullName>
    </submittedName>
</protein>
<name>A0ABS7EK72_9GAMM</name>
<proteinExistence type="predicted"/>
<keyword evidence="5 9" id="KW-0812">Transmembrane</keyword>
<keyword evidence="2" id="KW-0813">Transport</keyword>
<keyword evidence="6 9" id="KW-1133">Transmembrane helix</keyword>
<feature type="transmembrane region" description="Helical" evidence="9">
    <location>
        <begin position="156"/>
        <end position="173"/>
    </location>
</feature>
<reference evidence="11" key="1">
    <citation type="submission" date="2021-07" db="EMBL/GenBank/DDBJ databases">
        <title>Neiella marina sp. nov., isolated from the intestinal content of sea cucumber Apostichopus japonicus.</title>
        <authorList>
            <person name="Bai X."/>
        </authorList>
    </citation>
    <scope>NUCLEOTIDE SEQUENCE</scope>
    <source>
        <strain evidence="11">126</strain>
    </source>
</reference>
<comment type="subcellular location">
    <subcellularLocation>
        <location evidence="1">Cell membrane</location>
        <topology evidence="1">Multi-pass membrane protein</topology>
    </subcellularLocation>
</comment>
<sequence length="407" mass="43391">MYQNLALLAAFAFMYSVVAGGLARTWVNGAVVFTLFGVALGPLGLGWLQLTLDANGIRLIAELTLAMVLFTDAAHADLGVLKRNVRIPERLLMLSLPLTILFGFAVAWLLFDHLSMLEMAILATMLAPTDAALGKAVVSDPSVPAPIREGLNFESGLNDGICVPILFLLLALAEGQRGDHGISILALHLMAEEIGIGVLVAMVVSVPGAWLLKRCSRHQWLEESWLQVPVVAMAVTCFALAQASGGSGFIAAFIGGLVFGWLTKHHPLKHVILERAEGVGDLFSLITWVAFGAVVISKSHSAFDWHILLYSILSLTVIRMLPVFVSLAGLKLALGEKLFIGWFGPRGLASIVFAVIVYNSDLPGVHTISMTVVCTIILSVLLHGLSATPLVAALAQRAKGHAQTAKS</sequence>
<evidence type="ECO:0000313" key="11">
    <source>
        <dbReference type="EMBL" id="MBW8192161.1"/>
    </source>
</evidence>
<feature type="transmembrane region" description="Helical" evidence="9">
    <location>
        <begin position="29"/>
        <end position="48"/>
    </location>
</feature>
<evidence type="ECO:0000256" key="7">
    <source>
        <dbReference type="ARBA" id="ARBA00023065"/>
    </source>
</evidence>
<feature type="domain" description="Cation/H+ exchanger transmembrane" evidence="10">
    <location>
        <begin position="27"/>
        <end position="392"/>
    </location>
</feature>
<feature type="transmembrane region" description="Helical" evidence="9">
    <location>
        <begin position="91"/>
        <end position="111"/>
    </location>
</feature>
<evidence type="ECO:0000256" key="6">
    <source>
        <dbReference type="ARBA" id="ARBA00022989"/>
    </source>
</evidence>
<keyword evidence="4" id="KW-1003">Cell membrane</keyword>
<accession>A0ABS7EK72</accession>
<gene>
    <name evidence="11" type="ORF">K0504_14085</name>
</gene>
<evidence type="ECO:0000256" key="8">
    <source>
        <dbReference type="ARBA" id="ARBA00023136"/>
    </source>
</evidence>
<feature type="transmembrane region" description="Helical" evidence="9">
    <location>
        <begin position="232"/>
        <end position="262"/>
    </location>
</feature>
<dbReference type="Proteomes" id="UP001166251">
    <property type="component" value="Unassembled WGS sequence"/>
</dbReference>
<evidence type="ECO:0000256" key="5">
    <source>
        <dbReference type="ARBA" id="ARBA00022692"/>
    </source>
</evidence>
<feature type="transmembrane region" description="Helical" evidence="9">
    <location>
        <begin position="307"/>
        <end position="327"/>
    </location>
</feature>
<dbReference type="InterPro" id="IPR038770">
    <property type="entry name" value="Na+/solute_symporter_sf"/>
</dbReference>
<keyword evidence="8 9" id="KW-0472">Membrane</keyword>
<evidence type="ECO:0000259" key="10">
    <source>
        <dbReference type="Pfam" id="PF00999"/>
    </source>
</evidence>